<dbReference type="InterPro" id="IPR001882">
    <property type="entry name" value="Biotin_BS"/>
</dbReference>
<organism evidence="17 18">
    <name type="scientific">Metapseudomonas otitidis</name>
    <dbReference type="NCBI Taxonomy" id="319939"/>
    <lineage>
        <taxon>Bacteria</taxon>
        <taxon>Pseudomonadati</taxon>
        <taxon>Pseudomonadota</taxon>
        <taxon>Gammaproteobacteria</taxon>
        <taxon>Pseudomonadales</taxon>
        <taxon>Pseudomonadaceae</taxon>
        <taxon>Metapseudomonas</taxon>
    </lineage>
</organism>
<dbReference type="FunFam" id="2.40.50.100:FF:000003">
    <property type="entry name" value="Acetyl-CoA carboxylase biotin carboxyl carrier protein"/>
    <property type="match status" value="1"/>
</dbReference>
<keyword evidence="8 13" id="KW-0067">ATP-binding</keyword>
<evidence type="ECO:0000256" key="4">
    <source>
        <dbReference type="ARBA" id="ARBA00011750"/>
    </source>
</evidence>
<proteinExistence type="predicted"/>
<dbReference type="FunFam" id="3.40.50.20:FF:000010">
    <property type="entry name" value="Propionyl-CoA carboxylase subunit alpha"/>
    <property type="match status" value="1"/>
</dbReference>
<dbReference type="SUPFAM" id="SSF51230">
    <property type="entry name" value="Single hybrid motif"/>
    <property type="match status" value="1"/>
</dbReference>
<evidence type="ECO:0000256" key="6">
    <source>
        <dbReference type="ARBA" id="ARBA00022598"/>
    </source>
</evidence>
<gene>
    <name evidence="17" type="primary">atuF</name>
    <name evidence="17" type="ORF">PtoMrB4_17770</name>
</gene>
<dbReference type="Gene3D" id="2.40.50.100">
    <property type="match status" value="1"/>
</dbReference>
<dbReference type="PROSITE" id="PS50975">
    <property type="entry name" value="ATP_GRASP"/>
    <property type="match status" value="1"/>
</dbReference>
<dbReference type="FunFam" id="3.30.1490.20:FF:000003">
    <property type="entry name" value="acetyl-CoA carboxylase isoform X1"/>
    <property type="match status" value="1"/>
</dbReference>
<dbReference type="CDD" id="cd06850">
    <property type="entry name" value="biotinyl_domain"/>
    <property type="match status" value="1"/>
</dbReference>
<dbReference type="InterPro" id="IPR011764">
    <property type="entry name" value="Biotin_carboxylation_dom"/>
</dbReference>
<evidence type="ECO:0000256" key="13">
    <source>
        <dbReference type="PROSITE-ProRule" id="PRU00409"/>
    </source>
</evidence>
<evidence type="ECO:0000256" key="10">
    <source>
        <dbReference type="ARBA" id="ARBA00023267"/>
    </source>
</evidence>
<evidence type="ECO:0000256" key="8">
    <source>
        <dbReference type="ARBA" id="ARBA00022840"/>
    </source>
</evidence>
<dbReference type="GO" id="GO:0005524">
    <property type="term" value="F:ATP binding"/>
    <property type="evidence" value="ECO:0007669"/>
    <property type="project" value="UniProtKB-UniRule"/>
</dbReference>
<feature type="domain" description="Biotin carboxylation" evidence="16">
    <location>
        <begin position="3"/>
        <end position="448"/>
    </location>
</feature>
<comment type="cofactor">
    <cofactor evidence="1">
        <name>biotin</name>
        <dbReference type="ChEBI" id="CHEBI:57586"/>
    </cofactor>
</comment>
<evidence type="ECO:0000256" key="2">
    <source>
        <dbReference type="ARBA" id="ARBA00003761"/>
    </source>
</evidence>
<protein>
    <recommendedName>
        <fullName evidence="5">Biotin carboxylase</fullName>
    </recommendedName>
    <alternativeName>
        <fullName evidence="11">Acetyl-coenzyme A carboxylase biotin carboxylase subunit A</fullName>
    </alternativeName>
</protein>
<dbReference type="InterPro" id="IPR048429">
    <property type="entry name" value="MCC_alpha_BT"/>
</dbReference>
<name>A0A679GK91_9GAMM</name>
<dbReference type="InterPro" id="IPR005479">
    <property type="entry name" value="CPAse_ATP-bd"/>
</dbReference>
<evidence type="ECO:0000259" key="14">
    <source>
        <dbReference type="PROSITE" id="PS50968"/>
    </source>
</evidence>
<evidence type="ECO:0000256" key="11">
    <source>
        <dbReference type="ARBA" id="ARBA00033786"/>
    </source>
</evidence>
<dbReference type="InterPro" id="IPR011054">
    <property type="entry name" value="Rudment_hybrid_motif"/>
</dbReference>
<dbReference type="AlphaFoldDB" id="A0A679GK91"/>
<dbReference type="PANTHER" id="PTHR18866:SF33">
    <property type="entry name" value="METHYLCROTONOYL-COA CARBOXYLASE SUBUNIT ALPHA, MITOCHONDRIAL-RELATED"/>
    <property type="match status" value="1"/>
</dbReference>
<dbReference type="InterPro" id="IPR016185">
    <property type="entry name" value="PreATP-grasp_dom_sf"/>
</dbReference>
<dbReference type="PROSITE" id="PS00188">
    <property type="entry name" value="BIOTIN"/>
    <property type="match status" value="1"/>
</dbReference>
<evidence type="ECO:0000256" key="1">
    <source>
        <dbReference type="ARBA" id="ARBA00001953"/>
    </source>
</evidence>
<dbReference type="NCBIfam" id="NF006367">
    <property type="entry name" value="PRK08591.1"/>
    <property type="match status" value="1"/>
</dbReference>
<evidence type="ECO:0000259" key="16">
    <source>
        <dbReference type="PROSITE" id="PS50979"/>
    </source>
</evidence>
<dbReference type="Proteomes" id="UP000501237">
    <property type="component" value="Chromosome"/>
</dbReference>
<accession>A0A679GK91</accession>
<dbReference type="PROSITE" id="PS00866">
    <property type="entry name" value="CPSASE_1"/>
    <property type="match status" value="1"/>
</dbReference>
<feature type="domain" description="Lipoyl-binding" evidence="14">
    <location>
        <begin position="582"/>
        <end position="658"/>
    </location>
</feature>
<dbReference type="SUPFAM" id="SSF52440">
    <property type="entry name" value="PreATP-grasp domain"/>
    <property type="match status" value="1"/>
</dbReference>
<dbReference type="RefSeq" id="WP_172433044.1">
    <property type="nucleotide sequence ID" value="NZ_AP022642.1"/>
</dbReference>
<evidence type="ECO:0000256" key="7">
    <source>
        <dbReference type="ARBA" id="ARBA00022741"/>
    </source>
</evidence>
<dbReference type="KEGG" id="poj:PtoMrB4_17770"/>
<dbReference type="SUPFAM" id="SSF51246">
    <property type="entry name" value="Rudiment single hybrid motif"/>
    <property type="match status" value="1"/>
</dbReference>
<dbReference type="GO" id="GO:0046872">
    <property type="term" value="F:metal ion binding"/>
    <property type="evidence" value="ECO:0007669"/>
    <property type="project" value="InterPro"/>
</dbReference>
<dbReference type="Pfam" id="PF00289">
    <property type="entry name" value="Biotin_carb_N"/>
    <property type="match status" value="1"/>
</dbReference>
<keyword evidence="10" id="KW-0092">Biotin</keyword>
<comment type="catalytic activity">
    <reaction evidence="12">
        <text>N(6)-biotinyl-L-lysyl-[protein] + hydrogencarbonate + ATP = N(6)-carboxybiotinyl-L-lysyl-[protein] + ADP + phosphate + H(+)</text>
        <dbReference type="Rhea" id="RHEA:13501"/>
        <dbReference type="Rhea" id="RHEA-COMP:10505"/>
        <dbReference type="Rhea" id="RHEA-COMP:10506"/>
        <dbReference type="ChEBI" id="CHEBI:15378"/>
        <dbReference type="ChEBI" id="CHEBI:17544"/>
        <dbReference type="ChEBI" id="CHEBI:30616"/>
        <dbReference type="ChEBI" id="CHEBI:43474"/>
        <dbReference type="ChEBI" id="CHEBI:83144"/>
        <dbReference type="ChEBI" id="CHEBI:83145"/>
        <dbReference type="ChEBI" id="CHEBI:456216"/>
        <dbReference type="EC" id="6.3.4.14"/>
    </reaction>
</comment>
<dbReference type="PROSITE" id="PS50968">
    <property type="entry name" value="BIOTINYL_LIPOYL"/>
    <property type="match status" value="1"/>
</dbReference>
<dbReference type="Pfam" id="PF02786">
    <property type="entry name" value="CPSase_L_D2"/>
    <property type="match status" value="1"/>
</dbReference>
<dbReference type="InterPro" id="IPR005481">
    <property type="entry name" value="BC-like_N"/>
</dbReference>
<dbReference type="Pfam" id="PF21139">
    <property type="entry name" value="BT_MCC_alpha"/>
    <property type="match status" value="1"/>
</dbReference>
<dbReference type="InterPro" id="IPR050856">
    <property type="entry name" value="Biotin_carboxylase_complex"/>
</dbReference>
<dbReference type="GeneID" id="57396992"/>
<dbReference type="PROSITE" id="PS50979">
    <property type="entry name" value="BC"/>
    <property type="match status" value="1"/>
</dbReference>
<feature type="domain" description="ATP-grasp" evidence="15">
    <location>
        <begin position="122"/>
        <end position="319"/>
    </location>
</feature>
<dbReference type="PANTHER" id="PTHR18866">
    <property type="entry name" value="CARBOXYLASE:PYRUVATE/ACETYL-COA/PROPIONYL-COA CARBOXYLASE"/>
    <property type="match status" value="1"/>
</dbReference>
<dbReference type="PROSITE" id="PS00867">
    <property type="entry name" value="CPSASE_2"/>
    <property type="match status" value="1"/>
</dbReference>
<sequence length="661" mass="70779">MPAFNKILIANRGEIACRVMRTAHDLGYRTVAVYSEADRDARHVQLADEAVCIGPAPVGQSYLCVEAILDAARRTGADAVHPGYGFLSENAAFAQACEAAGITFIGPTVEAIHLMGSKRLSKIAMLEAGVPCIPGYEGADQDDATLAHEAERIGYPLMIKASAGGGGRGMRLVHEASELAAQIRTARSEAQNAFGSGELILERAVIQPRHVEIQVFGDRHGHILYLGERDCSVQRRHQKVVEEAPCPVMTPSLRQAMGEAAVKAAASVNYLGAGTVEFLLDAEGRFYFLEMNTRLQVEHPVTELVTGLDLVAWQIRVAAGEALPLAQDDIRLDGHAMEVRLYAEDPAAGFLPQTGDVLRWEPASGAGVRIDHGLVEGQPVTPFYDPMLAKVIAWGATRDEARRKLIRAVEDCVLLGVKGNQRFLANLLAHPEFAAGHATTAFIGEHFAADPSLAPQPLPAVELAAAATLLYQASAESRAHQAGLAGWRSAGSAPWRLVLRQGEQKHEVLLDVRASGPQPQLQVQAAGQSVAVRLLACDGRWATLELDGIRRRLAYHHDGERLWLKGHQGSIELQDVTHEPAGGQAGAASGTVKAPMDGAIVDVLVEEGTPVTKGQLLVVLEAMKMEHPLKAGMDGTVCRVQVSAGDQVKSRQVLVEVEAAD</sequence>
<dbReference type="SUPFAM" id="SSF56059">
    <property type="entry name" value="Glutathione synthetase ATP-binding domain-like"/>
    <property type="match status" value="1"/>
</dbReference>
<comment type="subunit">
    <text evidence="4">Acetyl-CoA carboxylase is a heterohexamer of biotin carboxyl carrier protein, biotin carboxylase and the two subunits of carboxyl transferase in a 2:2 complex.</text>
</comment>
<dbReference type="Gene3D" id="3.30.470.20">
    <property type="entry name" value="ATP-grasp fold, B domain"/>
    <property type="match status" value="1"/>
</dbReference>
<evidence type="ECO:0000256" key="9">
    <source>
        <dbReference type="ARBA" id="ARBA00022946"/>
    </source>
</evidence>
<evidence type="ECO:0000256" key="12">
    <source>
        <dbReference type="ARBA" id="ARBA00048600"/>
    </source>
</evidence>
<keyword evidence="9" id="KW-0809">Transit peptide</keyword>
<dbReference type="InterPro" id="IPR005482">
    <property type="entry name" value="Biotin_COase_C"/>
</dbReference>
<evidence type="ECO:0000313" key="18">
    <source>
        <dbReference type="Proteomes" id="UP000501237"/>
    </source>
</evidence>
<dbReference type="Pfam" id="PF00364">
    <property type="entry name" value="Biotin_lipoyl"/>
    <property type="match status" value="1"/>
</dbReference>
<evidence type="ECO:0000256" key="5">
    <source>
        <dbReference type="ARBA" id="ARBA00017242"/>
    </source>
</evidence>
<reference evidence="17 18" key="1">
    <citation type="journal article" date="2020" name="Microbiol. Resour. Announc.">
        <title>Complete genome sequence of Pseudomonas otitidis strain MrB4, isolated from Lake Biwa in Japan.</title>
        <authorList>
            <person name="Miyazaki K."/>
            <person name="Hase E."/>
            <person name="Maruya T."/>
        </authorList>
    </citation>
    <scope>NUCLEOTIDE SEQUENCE [LARGE SCALE GENOMIC DNA]</scope>
    <source>
        <strain evidence="17 18">MrB4</strain>
    </source>
</reference>
<evidence type="ECO:0000313" key="17">
    <source>
        <dbReference type="EMBL" id="BCA27800.1"/>
    </source>
</evidence>
<evidence type="ECO:0000259" key="15">
    <source>
        <dbReference type="PROSITE" id="PS50975"/>
    </source>
</evidence>
<dbReference type="InterPro" id="IPR000089">
    <property type="entry name" value="Biotin_lipoyl"/>
</dbReference>
<dbReference type="SMART" id="SM00878">
    <property type="entry name" value="Biotin_carb_C"/>
    <property type="match status" value="1"/>
</dbReference>
<comment type="function">
    <text evidence="2">This protein is a component of the acetyl coenzyme A carboxylase complex; first, biotin carboxylase catalyzes the carboxylation of the carrier protein and then the transcarboxylase transfers the carboxyl group to form malonyl-CoA.</text>
</comment>
<evidence type="ECO:0000256" key="3">
    <source>
        <dbReference type="ARBA" id="ARBA00004956"/>
    </source>
</evidence>
<dbReference type="InterPro" id="IPR011053">
    <property type="entry name" value="Single_hybrid_motif"/>
</dbReference>
<dbReference type="Pfam" id="PF02785">
    <property type="entry name" value="Biotin_carb_C"/>
    <property type="match status" value="1"/>
</dbReference>
<keyword evidence="7 13" id="KW-0547">Nucleotide-binding</keyword>
<dbReference type="FunFam" id="3.30.470.20:FF:000028">
    <property type="entry name" value="Methylcrotonoyl-CoA carboxylase subunit alpha, mitochondrial"/>
    <property type="match status" value="1"/>
</dbReference>
<dbReference type="InterPro" id="IPR011761">
    <property type="entry name" value="ATP-grasp"/>
</dbReference>
<dbReference type="EMBL" id="AP022642">
    <property type="protein sequence ID" value="BCA27800.1"/>
    <property type="molecule type" value="Genomic_DNA"/>
</dbReference>
<dbReference type="Gene3D" id="3.30.700.40">
    <property type="match status" value="1"/>
</dbReference>
<dbReference type="GO" id="GO:0004075">
    <property type="term" value="F:biotin carboxylase activity"/>
    <property type="evidence" value="ECO:0007669"/>
    <property type="project" value="UniProtKB-EC"/>
</dbReference>
<comment type="pathway">
    <text evidence="3">Lipid metabolism; malonyl-CoA biosynthesis; malonyl-CoA from acetyl-CoA: step 1/1.</text>
</comment>
<keyword evidence="6" id="KW-0436">Ligase</keyword>